<dbReference type="GO" id="GO:0016787">
    <property type="term" value="F:hydrolase activity"/>
    <property type="evidence" value="ECO:0007669"/>
    <property type="project" value="UniProtKB-KW"/>
</dbReference>
<feature type="domain" description="CAAX prenyl protease 2/Lysostaphin resistance protein A-like" evidence="3">
    <location>
        <begin position="153"/>
        <end position="243"/>
    </location>
</feature>
<feature type="transmembrane region" description="Helical" evidence="2">
    <location>
        <begin position="155"/>
        <end position="173"/>
    </location>
</feature>
<keyword evidence="2" id="KW-0812">Transmembrane</keyword>
<dbReference type="EMBL" id="JBHTLH010000044">
    <property type="protein sequence ID" value="MFD1126456.1"/>
    <property type="molecule type" value="Genomic_DNA"/>
</dbReference>
<feature type="transmembrane region" description="Helical" evidence="2">
    <location>
        <begin position="207"/>
        <end position="225"/>
    </location>
</feature>
<sequence length="284" mass="32151">MMQEESKTAHSSKKQQLSKWKEPFSRIKHYLFKGTPISRIFVYLFYFLLLDQIVMAPPAIGGLIHEHSLTYVIFSVIFVLVVAPLVSWFGYKAYVEMVTPNVRIGGHGTNSKQVFKVFTVSLVVALLFTMLSQLIVTTTPNQTFIEQSINWNSAISMGLTIMIFSPIIEELIFRGFLINLIFKDNLFWIPIIFSAAVFASFHDTANLVQFSVYFGMGVIFGFAYMKTGRLLTSILLHMANNIFGFVGFFYSLHLAGSLLLVLVEILAVGGILFIVDKFRNRQLA</sequence>
<organism evidence="4 5">
    <name type="scientific">Lentilactobacillus raoultii</name>
    <dbReference type="NCBI Taxonomy" id="1987503"/>
    <lineage>
        <taxon>Bacteria</taxon>
        <taxon>Bacillati</taxon>
        <taxon>Bacillota</taxon>
        <taxon>Bacilli</taxon>
        <taxon>Lactobacillales</taxon>
        <taxon>Lactobacillaceae</taxon>
        <taxon>Lentilactobacillus</taxon>
    </lineage>
</organism>
<keyword evidence="4" id="KW-0378">Hydrolase</keyword>
<protein>
    <submittedName>
        <fullName evidence="4">CPBP family intramembrane glutamic endopeptidase</fullName>
        <ecNumber evidence="4">3.4.-.-</ecNumber>
    </submittedName>
</protein>
<name>A0ABW3PWR5_9LACO</name>
<dbReference type="RefSeq" id="WP_121978678.1">
    <property type="nucleotide sequence ID" value="NZ_JBHTLH010000044.1"/>
</dbReference>
<evidence type="ECO:0000259" key="3">
    <source>
        <dbReference type="Pfam" id="PF02517"/>
    </source>
</evidence>
<evidence type="ECO:0000256" key="1">
    <source>
        <dbReference type="ARBA" id="ARBA00009067"/>
    </source>
</evidence>
<evidence type="ECO:0000313" key="5">
    <source>
        <dbReference type="Proteomes" id="UP001597156"/>
    </source>
</evidence>
<evidence type="ECO:0000256" key="2">
    <source>
        <dbReference type="SAM" id="Phobius"/>
    </source>
</evidence>
<feature type="transmembrane region" description="Helical" evidence="2">
    <location>
        <begin position="185"/>
        <end position="201"/>
    </location>
</feature>
<dbReference type="Pfam" id="PF02517">
    <property type="entry name" value="Rce1-like"/>
    <property type="match status" value="1"/>
</dbReference>
<keyword evidence="2" id="KW-0472">Membrane</keyword>
<comment type="caution">
    <text evidence="4">The sequence shown here is derived from an EMBL/GenBank/DDBJ whole genome shotgun (WGS) entry which is preliminary data.</text>
</comment>
<dbReference type="EC" id="3.4.-.-" evidence="4"/>
<dbReference type="PANTHER" id="PTHR36435:SF1">
    <property type="entry name" value="CAAX AMINO TERMINAL PROTEASE FAMILY PROTEIN"/>
    <property type="match status" value="1"/>
</dbReference>
<accession>A0ABW3PWR5</accession>
<reference evidence="5" key="1">
    <citation type="journal article" date="2019" name="Int. J. Syst. Evol. Microbiol.">
        <title>The Global Catalogue of Microorganisms (GCM) 10K type strain sequencing project: providing services to taxonomists for standard genome sequencing and annotation.</title>
        <authorList>
            <consortium name="The Broad Institute Genomics Platform"/>
            <consortium name="The Broad Institute Genome Sequencing Center for Infectious Disease"/>
            <person name="Wu L."/>
            <person name="Ma J."/>
        </authorList>
    </citation>
    <scope>NUCLEOTIDE SEQUENCE [LARGE SCALE GENOMIC DNA]</scope>
    <source>
        <strain evidence="5">CCUG 71848</strain>
    </source>
</reference>
<dbReference type="Proteomes" id="UP001597156">
    <property type="component" value="Unassembled WGS sequence"/>
</dbReference>
<gene>
    <name evidence="4" type="ORF">ACFQ22_14020</name>
</gene>
<feature type="transmembrane region" description="Helical" evidence="2">
    <location>
        <begin position="69"/>
        <end position="94"/>
    </location>
</feature>
<keyword evidence="5" id="KW-1185">Reference proteome</keyword>
<feature type="transmembrane region" description="Helical" evidence="2">
    <location>
        <begin position="114"/>
        <end position="135"/>
    </location>
</feature>
<feature type="transmembrane region" description="Helical" evidence="2">
    <location>
        <begin position="256"/>
        <end position="275"/>
    </location>
</feature>
<dbReference type="InterPro" id="IPR003675">
    <property type="entry name" value="Rce1/LyrA-like_dom"/>
</dbReference>
<evidence type="ECO:0000313" key="4">
    <source>
        <dbReference type="EMBL" id="MFD1126456.1"/>
    </source>
</evidence>
<dbReference type="PANTHER" id="PTHR36435">
    <property type="entry name" value="SLR1288 PROTEIN"/>
    <property type="match status" value="1"/>
</dbReference>
<dbReference type="InterPro" id="IPR052710">
    <property type="entry name" value="CAAX_protease"/>
</dbReference>
<proteinExistence type="inferred from homology"/>
<comment type="similarity">
    <text evidence="1">Belongs to the UPF0177 family.</text>
</comment>
<feature type="transmembrane region" description="Helical" evidence="2">
    <location>
        <begin position="230"/>
        <end position="250"/>
    </location>
</feature>
<keyword evidence="2" id="KW-1133">Transmembrane helix</keyword>